<dbReference type="PANTHER" id="PTHR22765:SF163">
    <property type="entry name" value="OS06G0257700 PROTEIN"/>
    <property type="match status" value="1"/>
</dbReference>
<dbReference type="CDD" id="cd16454">
    <property type="entry name" value="RING-H2_PA-TM-RING"/>
    <property type="match status" value="1"/>
</dbReference>
<evidence type="ECO:0000259" key="4">
    <source>
        <dbReference type="PROSITE" id="PS50089"/>
    </source>
</evidence>
<gene>
    <name evidence="5" type="ORF">BJ085DRAFT_41573</name>
</gene>
<evidence type="ECO:0000313" key="5">
    <source>
        <dbReference type="EMBL" id="RKP33305.1"/>
    </source>
</evidence>
<dbReference type="PANTHER" id="PTHR22765">
    <property type="entry name" value="RING FINGER AND PROTEASE ASSOCIATED DOMAIN-CONTAINING"/>
    <property type="match status" value="1"/>
</dbReference>
<dbReference type="GO" id="GO:0006511">
    <property type="term" value="P:ubiquitin-dependent protein catabolic process"/>
    <property type="evidence" value="ECO:0007669"/>
    <property type="project" value="TreeGrafter"/>
</dbReference>
<dbReference type="PROSITE" id="PS50089">
    <property type="entry name" value="ZF_RING_2"/>
    <property type="match status" value="1"/>
</dbReference>
<feature type="region of interest" description="Disordered" evidence="2">
    <location>
        <begin position="191"/>
        <end position="213"/>
    </location>
</feature>
<organism evidence="5 6">
    <name type="scientific">Dimargaris cristalligena</name>
    <dbReference type="NCBI Taxonomy" id="215637"/>
    <lineage>
        <taxon>Eukaryota</taxon>
        <taxon>Fungi</taxon>
        <taxon>Fungi incertae sedis</taxon>
        <taxon>Zoopagomycota</taxon>
        <taxon>Kickxellomycotina</taxon>
        <taxon>Dimargaritomycetes</taxon>
        <taxon>Dimargaritales</taxon>
        <taxon>Dimargaritaceae</taxon>
        <taxon>Dimargaris</taxon>
    </lineage>
</organism>
<sequence length="263" mass="29177">MISYRRVHPLLGVMNRYNINQPILMDDRGRDGHYAPFLNLRLVLLDKDGQPVDFSVMPTSKKRAIIAGSVIGSIAFVVFLLITYFAYRRYQYSRLLAMRRSRGIEMLETGLKQGAPGPLDPLLLEYLPVISTPKRALSSLKRATPQVSSNDGEEQVDEDLDLGERRAARAPQFGLAAAVASLRSGIRPLMGESHCHSSGNRSKSGGPSSGSESRGEHCAICQESIRGGQKIRQLPCRHDFHVACIDQWLTKKSSVCPLCDNHF</sequence>
<keyword evidence="1" id="KW-0479">Metal-binding</keyword>
<dbReference type="Gene3D" id="3.30.40.10">
    <property type="entry name" value="Zinc/RING finger domain, C3HC4 (zinc finger)"/>
    <property type="match status" value="1"/>
</dbReference>
<dbReference type="GO" id="GO:0008270">
    <property type="term" value="F:zinc ion binding"/>
    <property type="evidence" value="ECO:0007669"/>
    <property type="project" value="UniProtKB-KW"/>
</dbReference>
<reference evidence="6" key="1">
    <citation type="journal article" date="2018" name="Nat. Microbiol.">
        <title>Leveraging single-cell genomics to expand the fungal tree of life.</title>
        <authorList>
            <person name="Ahrendt S.R."/>
            <person name="Quandt C.A."/>
            <person name="Ciobanu D."/>
            <person name="Clum A."/>
            <person name="Salamov A."/>
            <person name="Andreopoulos B."/>
            <person name="Cheng J.F."/>
            <person name="Woyke T."/>
            <person name="Pelin A."/>
            <person name="Henrissat B."/>
            <person name="Reynolds N.K."/>
            <person name="Benny G.L."/>
            <person name="Smith M.E."/>
            <person name="James T.Y."/>
            <person name="Grigoriev I.V."/>
        </authorList>
    </citation>
    <scope>NUCLEOTIDE SEQUENCE [LARGE SCALE GENOMIC DNA]</scope>
    <source>
        <strain evidence="6">RSA 468</strain>
    </source>
</reference>
<keyword evidence="1" id="KW-0862">Zinc</keyword>
<evidence type="ECO:0000256" key="2">
    <source>
        <dbReference type="SAM" id="MobiDB-lite"/>
    </source>
</evidence>
<dbReference type="GO" id="GO:0016020">
    <property type="term" value="C:membrane"/>
    <property type="evidence" value="ECO:0007669"/>
    <property type="project" value="TreeGrafter"/>
</dbReference>
<dbReference type="Proteomes" id="UP000268162">
    <property type="component" value="Unassembled WGS sequence"/>
</dbReference>
<feature type="transmembrane region" description="Helical" evidence="3">
    <location>
        <begin position="64"/>
        <end position="87"/>
    </location>
</feature>
<dbReference type="SMART" id="SM00184">
    <property type="entry name" value="RING"/>
    <property type="match status" value="1"/>
</dbReference>
<keyword evidence="1" id="KW-0863">Zinc-finger</keyword>
<dbReference type="InterPro" id="IPR013083">
    <property type="entry name" value="Znf_RING/FYVE/PHD"/>
</dbReference>
<dbReference type="GO" id="GO:0061630">
    <property type="term" value="F:ubiquitin protein ligase activity"/>
    <property type="evidence" value="ECO:0007669"/>
    <property type="project" value="TreeGrafter"/>
</dbReference>
<proteinExistence type="predicted"/>
<evidence type="ECO:0000256" key="1">
    <source>
        <dbReference type="PROSITE-ProRule" id="PRU00175"/>
    </source>
</evidence>
<keyword evidence="6" id="KW-1185">Reference proteome</keyword>
<dbReference type="EMBL" id="ML004059">
    <property type="protein sequence ID" value="RKP33305.1"/>
    <property type="molecule type" value="Genomic_DNA"/>
</dbReference>
<keyword evidence="3" id="KW-1133">Transmembrane helix</keyword>
<keyword evidence="3" id="KW-0472">Membrane</keyword>
<accession>A0A4P9ZJR4</accession>
<name>A0A4P9ZJR4_9FUNG</name>
<keyword evidence="3" id="KW-0812">Transmembrane</keyword>
<evidence type="ECO:0000313" key="6">
    <source>
        <dbReference type="Proteomes" id="UP000268162"/>
    </source>
</evidence>
<evidence type="ECO:0000256" key="3">
    <source>
        <dbReference type="SAM" id="Phobius"/>
    </source>
</evidence>
<dbReference type="STRING" id="215637.A0A4P9ZJR4"/>
<feature type="compositionally biased region" description="Low complexity" evidence="2">
    <location>
        <begin position="197"/>
        <end position="212"/>
    </location>
</feature>
<dbReference type="AlphaFoldDB" id="A0A4P9ZJR4"/>
<dbReference type="Pfam" id="PF13639">
    <property type="entry name" value="zf-RING_2"/>
    <property type="match status" value="1"/>
</dbReference>
<dbReference type="SUPFAM" id="SSF57850">
    <property type="entry name" value="RING/U-box"/>
    <property type="match status" value="1"/>
</dbReference>
<feature type="domain" description="RING-type" evidence="4">
    <location>
        <begin position="218"/>
        <end position="260"/>
    </location>
</feature>
<protein>
    <recommendedName>
        <fullName evidence="4">RING-type domain-containing protein</fullName>
    </recommendedName>
</protein>
<dbReference type="InterPro" id="IPR001841">
    <property type="entry name" value="Znf_RING"/>
</dbReference>
<dbReference type="InterPro" id="IPR051826">
    <property type="entry name" value="E3_ubiquitin-ligase_domain"/>
</dbReference>